<keyword evidence="3" id="KW-1185">Reference proteome</keyword>
<evidence type="ECO:0000313" key="2">
    <source>
        <dbReference type="EMBL" id="MED6241705.1"/>
    </source>
</evidence>
<dbReference type="EMBL" id="JAHUTI010030064">
    <property type="protein sequence ID" value="MED6241705.1"/>
    <property type="molecule type" value="Genomic_DNA"/>
</dbReference>
<protein>
    <submittedName>
        <fullName evidence="2">Uncharacterized protein</fullName>
    </submittedName>
</protein>
<comment type="caution">
    <text evidence="2">The sequence shown here is derived from an EMBL/GenBank/DDBJ whole genome shotgun (WGS) entry which is preliminary data.</text>
</comment>
<dbReference type="Proteomes" id="UP001345963">
    <property type="component" value="Unassembled WGS sequence"/>
</dbReference>
<evidence type="ECO:0000256" key="1">
    <source>
        <dbReference type="SAM" id="MobiDB-lite"/>
    </source>
</evidence>
<gene>
    <name evidence="2" type="ORF">ATANTOWER_024650</name>
</gene>
<organism evidence="2 3">
    <name type="scientific">Ataeniobius toweri</name>
    <dbReference type="NCBI Taxonomy" id="208326"/>
    <lineage>
        <taxon>Eukaryota</taxon>
        <taxon>Metazoa</taxon>
        <taxon>Chordata</taxon>
        <taxon>Craniata</taxon>
        <taxon>Vertebrata</taxon>
        <taxon>Euteleostomi</taxon>
        <taxon>Actinopterygii</taxon>
        <taxon>Neopterygii</taxon>
        <taxon>Teleostei</taxon>
        <taxon>Neoteleostei</taxon>
        <taxon>Acanthomorphata</taxon>
        <taxon>Ovalentaria</taxon>
        <taxon>Atherinomorphae</taxon>
        <taxon>Cyprinodontiformes</taxon>
        <taxon>Goodeidae</taxon>
        <taxon>Ataeniobius</taxon>
    </lineage>
</organism>
<name>A0ABU7AW95_9TELE</name>
<feature type="region of interest" description="Disordered" evidence="1">
    <location>
        <begin position="73"/>
        <end position="92"/>
    </location>
</feature>
<accession>A0ABU7AW95</accession>
<evidence type="ECO:0000313" key="3">
    <source>
        <dbReference type="Proteomes" id="UP001345963"/>
    </source>
</evidence>
<proteinExistence type="predicted"/>
<reference evidence="2 3" key="1">
    <citation type="submission" date="2021-07" db="EMBL/GenBank/DDBJ databases">
        <authorList>
            <person name="Palmer J.M."/>
        </authorList>
    </citation>
    <scope>NUCLEOTIDE SEQUENCE [LARGE SCALE GENOMIC DNA]</scope>
    <source>
        <strain evidence="2 3">AT_MEX2019</strain>
        <tissue evidence="2">Muscle</tissue>
    </source>
</reference>
<sequence length="154" mass="17229">MLKLPWRYIFAPAVRPWGSNERDVRGRQSLDAYVDRDDCLQANRSLFCNSQHELGPSFGLVSSAQRGAFLSWPPRGGEPAAASDTGQEGEPAAMRGRRCLYLRMKSKASVAGEDRSYYWSRSAGAGNIRTKNNTEFMDQPVSSLRQYFPSILFG</sequence>